<dbReference type="GO" id="GO:0009432">
    <property type="term" value="P:SOS response"/>
    <property type="evidence" value="ECO:0007669"/>
    <property type="project" value="UniProtKB-KW"/>
</dbReference>
<dbReference type="InterPro" id="IPR050077">
    <property type="entry name" value="LexA_repressor"/>
</dbReference>
<evidence type="ECO:0000256" key="2">
    <source>
        <dbReference type="ARBA" id="ARBA00022763"/>
    </source>
</evidence>
<dbReference type="GO" id="GO:0006281">
    <property type="term" value="P:DNA repair"/>
    <property type="evidence" value="ECO:0007669"/>
    <property type="project" value="UniProtKB-KW"/>
</dbReference>
<keyword evidence="6" id="KW-0742">SOS response</keyword>
<dbReference type="PANTHER" id="PTHR33516">
    <property type="entry name" value="LEXA REPRESSOR"/>
    <property type="match status" value="1"/>
</dbReference>
<name>A0A259TUX2_9BACT</name>
<dbReference type="GO" id="GO:0006355">
    <property type="term" value="P:regulation of DNA-templated transcription"/>
    <property type="evidence" value="ECO:0007669"/>
    <property type="project" value="InterPro"/>
</dbReference>
<evidence type="ECO:0000313" key="9">
    <source>
        <dbReference type="EMBL" id="OZC01374.1"/>
    </source>
</evidence>
<keyword evidence="5" id="KW-0234">DNA repair</keyword>
<dbReference type="OrthoDB" id="9787787at2"/>
<dbReference type="PANTHER" id="PTHR33516:SF2">
    <property type="entry name" value="LEXA REPRESSOR-RELATED"/>
    <property type="match status" value="1"/>
</dbReference>
<keyword evidence="10" id="KW-1185">Reference proteome</keyword>
<evidence type="ECO:0000256" key="7">
    <source>
        <dbReference type="RuleBase" id="RU003991"/>
    </source>
</evidence>
<evidence type="ECO:0000259" key="8">
    <source>
        <dbReference type="Pfam" id="PF00717"/>
    </source>
</evidence>
<dbReference type="Proteomes" id="UP000216446">
    <property type="component" value="Unassembled WGS sequence"/>
</dbReference>
<evidence type="ECO:0000256" key="4">
    <source>
        <dbReference type="ARBA" id="ARBA00022813"/>
    </source>
</evidence>
<comment type="similarity">
    <text evidence="1 7">Belongs to the peptidase S24 family.</text>
</comment>
<dbReference type="InParanoid" id="A0A259TUX2"/>
<reference evidence="9 10" key="1">
    <citation type="submission" date="2016-11" db="EMBL/GenBank/DDBJ databases">
        <title>Study of marine rhodopsin-containing bacteria.</title>
        <authorList>
            <person name="Yoshizawa S."/>
            <person name="Kumagai Y."/>
            <person name="Kogure K."/>
        </authorList>
    </citation>
    <scope>NUCLEOTIDE SEQUENCE [LARGE SCALE GENOMIC DNA]</scope>
    <source>
        <strain evidence="9 10">SG-29</strain>
    </source>
</reference>
<dbReference type="InterPro" id="IPR015927">
    <property type="entry name" value="Peptidase_S24_S26A/B/C"/>
</dbReference>
<dbReference type="NCBIfam" id="NF007621">
    <property type="entry name" value="PRK10276.1"/>
    <property type="match status" value="1"/>
</dbReference>
<proteinExistence type="inferred from homology"/>
<dbReference type="GO" id="GO:0003677">
    <property type="term" value="F:DNA binding"/>
    <property type="evidence" value="ECO:0007669"/>
    <property type="project" value="InterPro"/>
</dbReference>
<evidence type="ECO:0000256" key="3">
    <source>
        <dbReference type="ARBA" id="ARBA00022801"/>
    </source>
</evidence>
<evidence type="ECO:0000256" key="6">
    <source>
        <dbReference type="ARBA" id="ARBA00023236"/>
    </source>
</evidence>
<dbReference type="InterPro" id="IPR036286">
    <property type="entry name" value="LexA/Signal_pep-like_sf"/>
</dbReference>
<keyword evidence="2" id="KW-0227">DNA damage</keyword>
<dbReference type="InterPro" id="IPR039418">
    <property type="entry name" value="LexA-like"/>
</dbReference>
<sequence length="144" mass="15264">MTAYVPASEVSPGPPLPLVLSRVSAGFPSPADDYVEGHLDMHELTGALSPSCYWMQAEGESMTGAGILSGDRLLVDRAIEPASGDVVVAAIDGELTVKRFLRQGTRTALLAANPNYPSIELCEGQELVVWGVVTFVLHNARGRS</sequence>
<dbReference type="EMBL" id="MQWB01000011">
    <property type="protein sequence ID" value="OZC01374.1"/>
    <property type="molecule type" value="Genomic_DNA"/>
</dbReference>
<keyword evidence="3 7" id="KW-0378">Hydrolase</keyword>
<dbReference type="Pfam" id="PF00717">
    <property type="entry name" value="Peptidase_S24"/>
    <property type="match status" value="1"/>
</dbReference>
<keyword evidence="4 7" id="KW-0068">Autocatalytic cleavage</keyword>
<dbReference type="GO" id="GO:0016787">
    <property type="term" value="F:hydrolase activity"/>
    <property type="evidence" value="ECO:0007669"/>
    <property type="project" value="UniProtKB-KW"/>
</dbReference>
<evidence type="ECO:0000256" key="5">
    <source>
        <dbReference type="ARBA" id="ARBA00023204"/>
    </source>
</evidence>
<organism evidence="9 10">
    <name type="scientific">Rubricoccus marinus</name>
    <dbReference type="NCBI Taxonomy" id="716817"/>
    <lineage>
        <taxon>Bacteria</taxon>
        <taxon>Pseudomonadati</taxon>
        <taxon>Rhodothermota</taxon>
        <taxon>Rhodothermia</taxon>
        <taxon>Rhodothermales</taxon>
        <taxon>Rubricoccaceae</taxon>
        <taxon>Rubricoccus</taxon>
    </lineage>
</organism>
<dbReference type="Gene3D" id="2.10.109.10">
    <property type="entry name" value="Umud Fragment, subunit A"/>
    <property type="match status" value="1"/>
</dbReference>
<dbReference type="CDD" id="cd06529">
    <property type="entry name" value="S24_LexA-like"/>
    <property type="match status" value="1"/>
</dbReference>
<feature type="domain" description="Peptidase S24/S26A/S26B/S26C" evidence="8">
    <location>
        <begin position="17"/>
        <end position="133"/>
    </location>
</feature>
<evidence type="ECO:0000313" key="10">
    <source>
        <dbReference type="Proteomes" id="UP000216446"/>
    </source>
</evidence>
<dbReference type="InterPro" id="IPR006197">
    <property type="entry name" value="Peptidase_S24_LexA"/>
</dbReference>
<gene>
    <name evidence="9" type="ORF">BSZ36_18045</name>
</gene>
<dbReference type="SUPFAM" id="SSF51306">
    <property type="entry name" value="LexA/Signal peptidase"/>
    <property type="match status" value="1"/>
</dbReference>
<accession>A0A259TUX2</accession>
<dbReference type="FunCoup" id="A0A259TUX2">
    <property type="interactions" value="48"/>
</dbReference>
<dbReference type="AlphaFoldDB" id="A0A259TUX2"/>
<comment type="caution">
    <text evidence="9">The sequence shown here is derived from an EMBL/GenBank/DDBJ whole genome shotgun (WGS) entry which is preliminary data.</text>
</comment>
<evidence type="ECO:0000256" key="1">
    <source>
        <dbReference type="ARBA" id="ARBA00007484"/>
    </source>
</evidence>
<protein>
    <recommendedName>
        <fullName evidence="8">Peptidase S24/S26A/S26B/S26C domain-containing protein</fullName>
    </recommendedName>
</protein>
<dbReference type="PRINTS" id="PR00726">
    <property type="entry name" value="LEXASERPTASE"/>
</dbReference>